<gene>
    <name evidence="1" type="ORF">L873DRAFT_1795939</name>
</gene>
<protein>
    <submittedName>
        <fullName evidence="1">Uncharacterized protein</fullName>
    </submittedName>
</protein>
<sequence length="161" mass="18079">MPRCAFMPIRHVLESPQCQHSNSDSHVLLASDSAKLEAAMKMLFTRKSLLTLKTNILTPRCSPGPIRHVLEFPQCQPSNTMLHILLVSVPAELQAATEMVFTSEFLLNLKTDISTPRHSLVPIRHVPESPQCQYSNAASMSSRHQSLEGYSLFRNSYSFVK</sequence>
<keyword evidence="2" id="KW-1185">Reference proteome</keyword>
<evidence type="ECO:0000313" key="2">
    <source>
        <dbReference type="Proteomes" id="UP000276215"/>
    </source>
</evidence>
<name>A0A3N4IZS3_9PEZI</name>
<dbReference type="Proteomes" id="UP000276215">
    <property type="component" value="Unassembled WGS sequence"/>
</dbReference>
<dbReference type="EMBL" id="ML120560">
    <property type="protein sequence ID" value="RPA89700.1"/>
    <property type="molecule type" value="Genomic_DNA"/>
</dbReference>
<evidence type="ECO:0000313" key="1">
    <source>
        <dbReference type="EMBL" id="RPA89700.1"/>
    </source>
</evidence>
<accession>A0A3N4IZS3</accession>
<organism evidence="1 2">
    <name type="scientific">Choiromyces venosus 120613-1</name>
    <dbReference type="NCBI Taxonomy" id="1336337"/>
    <lineage>
        <taxon>Eukaryota</taxon>
        <taxon>Fungi</taxon>
        <taxon>Dikarya</taxon>
        <taxon>Ascomycota</taxon>
        <taxon>Pezizomycotina</taxon>
        <taxon>Pezizomycetes</taxon>
        <taxon>Pezizales</taxon>
        <taxon>Tuberaceae</taxon>
        <taxon>Choiromyces</taxon>
    </lineage>
</organism>
<proteinExistence type="predicted"/>
<reference evidence="1 2" key="1">
    <citation type="journal article" date="2018" name="Nat. Ecol. Evol.">
        <title>Pezizomycetes genomes reveal the molecular basis of ectomycorrhizal truffle lifestyle.</title>
        <authorList>
            <person name="Murat C."/>
            <person name="Payen T."/>
            <person name="Noel B."/>
            <person name="Kuo A."/>
            <person name="Morin E."/>
            <person name="Chen J."/>
            <person name="Kohler A."/>
            <person name="Krizsan K."/>
            <person name="Balestrini R."/>
            <person name="Da Silva C."/>
            <person name="Montanini B."/>
            <person name="Hainaut M."/>
            <person name="Levati E."/>
            <person name="Barry K.W."/>
            <person name="Belfiori B."/>
            <person name="Cichocki N."/>
            <person name="Clum A."/>
            <person name="Dockter R.B."/>
            <person name="Fauchery L."/>
            <person name="Guy J."/>
            <person name="Iotti M."/>
            <person name="Le Tacon F."/>
            <person name="Lindquist E.A."/>
            <person name="Lipzen A."/>
            <person name="Malagnac F."/>
            <person name="Mello A."/>
            <person name="Molinier V."/>
            <person name="Miyauchi S."/>
            <person name="Poulain J."/>
            <person name="Riccioni C."/>
            <person name="Rubini A."/>
            <person name="Sitrit Y."/>
            <person name="Splivallo R."/>
            <person name="Traeger S."/>
            <person name="Wang M."/>
            <person name="Zifcakova L."/>
            <person name="Wipf D."/>
            <person name="Zambonelli A."/>
            <person name="Paolocci F."/>
            <person name="Nowrousian M."/>
            <person name="Ottonello S."/>
            <person name="Baldrian P."/>
            <person name="Spatafora J.W."/>
            <person name="Henrissat B."/>
            <person name="Nagy L.G."/>
            <person name="Aury J.M."/>
            <person name="Wincker P."/>
            <person name="Grigoriev I.V."/>
            <person name="Bonfante P."/>
            <person name="Martin F.M."/>
        </authorList>
    </citation>
    <scope>NUCLEOTIDE SEQUENCE [LARGE SCALE GENOMIC DNA]</scope>
    <source>
        <strain evidence="1 2">120613-1</strain>
    </source>
</reference>
<dbReference type="AlphaFoldDB" id="A0A3N4IZS3"/>